<evidence type="ECO:0000256" key="1">
    <source>
        <dbReference type="SAM" id="MobiDB-lite"/>
    </source>
</evidence>
<dbReference type="STRING" id="295108.HT99x_01133"/>
<feature type="compositionally biased region" description="Basic residues" evidence="1">
    <location>
        <begin position="21"/>
        <end position="36"/>
    </location>
</feature>
<gene>
    <name evidence="2" type="ORF">HT99x_01133</name>
</gene>
<organism evidence="2">
    <name type="scientific">Candidatus Berkiella aquae</name>
    <dbReference type="NCBI Taxonomy" id="295108"/>
    <lineage>
        <taxon>Bacteria</taxon>
        <taxon>Pseudomonadati</taxon>
        <taxon>Pseudomonadota</taxon>
        <taxon>Gammaproteobacteria</taxon>
        <taxon>Candidatus Berkiellales</taxon>
        <taxon>Candidatus Berkiellaceae</taxon>
        <taxon>Candidatus Berkiella</taxon>
    </lineage>
</organism>
<evidence type="ECO:0000313" key="2">
    <source>
        <dbReference type="EMBL" id="KRG21939.1"/>
    </source>
</evidence>
<feature type="compositionally biased region" description="Basic and acidic residues" evidence="1">
    <location>
        <begin position="1"/>
        <end position="20"/>
    </location>
</feature>
<dbReference type="AlphaFoldDB" id="A0A0Q9Z0E7"/>
<sequence>MAKSQEGQKKQAKKEPVHKDIKAKRAAKAAKKKEKS</sequence>
<name>A0A0Q9Z0E7_9GAMM</name>
<proteinExistence type="predicted"/>
<accession>A0A0Q9Z0E7</accession>
<protein>
    <submittedName>
        <fullName evidence="2">Uncharacterized protein</fullName>
    </submittedName>
</protein>
<comment type="caution">
    <text evidence="2">The sequence shown here is derived from an EMBL/GenBank/DDBJ whole genome shotgun (WGS) entry which is preliminary data.</text>
</comment>
<dbReference type="EMBL" id="LKAJ01000003">
    <property type="protein sequence ID" value="KRG21939.1"/>
    <property type="molecule type" value="Genomic_DNA"/>
</dbReference>
<feature type="region of interest" description="Disordered" evidence="1">
    <location>
        <begin position="1"/>
        <end position="36"/>
    </location>
</feature>
<reference evidence="2" key="1">
    <citation type="submission" date="2015-09" db="EMBL/GenBank/DDBJ databases">
        <title>Draft Genome Sequences of Two Novel Amoeba-resistant Intranuclear Bacteria, Candidatus Berkiella cookevillensis and Candidatus Berkiella aquae.</title>
        <authorList>
            <person name="Mehari Y.T."/>
            <person name="Arivett B.A."/>
            <person name="Farone A.L."/>
            <person name="Gunderson J.H."/>
            <person name="Farone M.B."/>
        </authorList>
    </citation>
    <scope>NUCLEOTIDE SEQUENCE [LARGE SCALE GENOMIC DNA]</scope>
    <source>
        <strain evidence="2">HT99</strain>
    </source>
</reference>